<keyword evidence="3" id="KW-0067">ATP-binding</keyword>
<dbReference type="AlphaFoldDB" id="A0A242A6L6"/>
<dbReference type="PANTHER" id="PTHR42798:SF7">
    <property type="entry name" value="ALPHA-D-RIBOSE 1-METHYLPHOSPHONATE 5-TRIPHOSPHATE SYNTHASE SUBUNIT PHNL"/>
    <property type="match status" value="1"/>
</dbReference>
<dbReference type="SUPFAM" id="SSF52540">
    <property type="entry name" value="P-loop containing nucleoside triphosphate hydrolases"/>
    <property type="match status" value="1"/>
</dbReference>
<evidence type="ECO:0000313" key="5">
    <source>
        <dbReference type="EMBL" id="OTN76664.1"/>
    </source>
</evidence>
<evidence type="ECO:0000256" key="3">
    <source>
        <dbReference type="ARBA" id="ARBA00022840"/>
    </source>
</evidence>
<gene>
    <name evidence="5" type="ORF">A5886_001742</name>
</gene>
<proteinExistence type="inferred from homology"/>
<evidence type="ECO:0000256" key="1">
    <source>
        <dbReference type="ARBA" id="ARBA00005417"/>
    </source>
</evidence>
<dbReference type="InterPro" id="IPR027417">
    <property type="entry name" value="P-loop_NTPase"/>
</dbReference>
<dbReference type="GO" id="GO:0005524">
    <property type="term" value="F:ATP binding"/>
    <property type="evidence" value="ECO:0007669"/>
    <property type="project" value="UniProtKB-KW"/>
</dbReference>
<dbReference type="STRING" id="1834191.A5886_001742"/>
<keyword evidence="6" id="KW-1185">Reference proteome</keyword>
<protein>
    <recommendedName>
        <fullName evidence="4">ABC transporter domain-containing protein</fullName>
    </recommendedName>
</protein>
<dbReference type="GO" id="GO:0016887">
    <property type="term" value="F:ATP hydrolysis activity"/>
    <property type="evidence" value="ECO:0007669"/>
    <property type="project" value="InterPro"/>
</dbReference>
<comment type="similarity">
    <text evidence="1">Belongs to the ABC transporter superfamily.</text>
</comment>
<dbReference type="InterPro" id="IPR003439">
    <property type="entry name" value="ABC_transporter-like_ATP-bd"/>
</dbReference>
<dbReference type="SMART" id="SM00382">
    <property type="entry name" value="AAA"/>
    <property type="match status" value="1"/>
</dbReference>
<dbReference type="PROSITE" id="PS50893">
    <property type="entry name" value="ABC_TRANSPORTER_2"/>
    <property type="match status" value="1"/>
</dbReference>
<dbReference type="RefSeq" id="WP_179190013.1">
    <property type="nucleotide sequence ID" value="NZ_NGKU01000001.1"/>
</dbReference>
<sequence length="219" mass="24951">MIRIDGLTKYYHKKPLLINTSFIAEKGQITLLTGKSGAGKTTLLNIIAGLQAFDSGTYWINDDKIDVRNDQWMSQFRNKEIGYIVQDYALISDYSVLENILLTSFYNKNHNKQDALDKATQLAKNFGLSEILDKKVKRISGGQKQRTAIARSLILDPSIILADEPTTHLDEENFKLIMQLFESLKEANTLLIIATHDDRIKLIADKIYRIEDCLLKQQS</sequence>
<reference evidence="5 6" key="1">
    <citation type="submission" date="2017-05" db="EMBL/GenBank/DDBJ databases">
        <title>The Genome Sequence of Enterococcus sp. 8G7_MSG3316.</title>
        <authorList>
            <consortium name="The Broad Institute Genomics Platform"/>
            <consortium name="The Broad Institute Genomic Center for Infectious Diseases"/>
            <person name="Earl A."/>
            <person name="Manson A."/>
            <person name="Schwartman J."/>
            <person name="Gilmore M."/>
            <person name="Abouelleil A."/>
            <person name="Cao P."/>
            <person name="Chapman S."/>
            <person name="Cusick C."/>
            <person name="Shea T."/>
            <person name="Young S."/>
            <person name="Neafsey D."/>
            <person name="Nusbaum C."/>
            <person name="Birren B."/>
        </authorList>
    </citation>
    <scope>NUCLEOTIDE SEQUENCE [LARGE SCALE GENOMIC DNA]</scope>
    <source>
        <strain evidence="5 6">8G7_MSG3316</strain>
    </source>
</reference>
<dbReference type="InterPro" id="IPR003593">
    <property type="entry name" value="AAA+_ATPase"/>
</dbReference>
<dbReference type="EMBL" id="NGKU01000001">
    <property type="protein sequence ID" value="OTN76664.1"/>
    <property type="molecule type" value="Genomic_DNA"/>
</dbReference>
<accession>A0A242A6L6</accession>
<comment type="caution">
    <text evidence="5">The sequence shown here is derived from an EMBL/GenBank/DDBJ whole genome shotgun (WGS) entry which is preliminary data.</text>
</comment>
<organism evidence="5 6">
    <name type="scientific">Candidatus Enterococcus testudinis</name>
    <dbReference type="NCBI Taxonomy" id="1834191"/>
    <lineage>
        <taxon>Bacteria</taxon>
        <taxon>Bacillati</taxon>
        <taxon>Bacillota</taxon>
        <taxon>Bacilli</taxon>
        <taxon>Lactobacillales</taxon>
        <taxon>Enterococcaceae</taxon>
        <taxon>Enterococcus</taxon>
    </lineage>
</organism>
<name>A0A242A6L6_9ENTE</name>
<evidence type="ECO:0000256" key="2">
    <source>
        <dbReference type="ARBA" id="ARBA00022741"/>
    </source>
</evidence>
<evidence type="ECO:0000259" key="4">
    <source>
        <dbReference type="PROSITE" id="PS50893"/>
    </source>
</evidence>
<dbReference type="PANTHER" id="PTHR42798">
    <property type="entry name" value="LIPOPROTEIN-RELEASING SYSTEM ATP-BINDING PROTEIN LOLD"/>
    <property type="match status" value="1"/>
</dbReference>
<dbReference type="Pfam" id="PF00005">
    <property type="entry name" value="ABC_tran"/>
    <property type="match status" value="1"/>
</dbReference>
<feature type="domain" description="ABC transporter" evidence="4">
    <location>
        <begin position="2"/>
        <end position="219"/>
    </location>
</feature>
<evidence type="ECO:0000313" key="6">
    <source>
        <dbReference type="Proteomes" id="UP000195043"/>
    </source>
</evidence>
<keyword evidence="2" id="KW-0547">Nucleotide-binding</keyword>
<dbReference type="Gene3D" id="3.40.50.300">
    <property type="entry name" value="P-loop containing nucleotide triphosphate hydrolases"/>
    <property type="match status" value="1"/>
</dbReference>
<dbReference type="Proteomes" id="UP000195043">
    <property type="component" value="Unassembled WGS sequence"/>
</dbReference>